<accession>A0A1G6JIR3</accession>
<keyword evidence="10" id="KW-1185">Reference proteome</keyword>
<evidence type="ECO:0000256" key="3">
    <source>
        <dbReference type="ARBA" id="ARBA00022475"/>
    </source>
</evidence>
<evidence type="ECO:0000256" key="6">
    <source>
        <dbReference type="ARBA" id="ARBA00023136"/>
    </source>
</evidence>
<evidence type="ECO:0000256" key="2">
    <source>
        <dbReference type="ARBA" id="ARBA00006448"/>
    </source>
</evidence>
<dbReference type="RefSeq" id="WP_091566845.1">
    <property type="nucleotide sequence ID" value="NZ_FMZA01000004.1"/>
</dbReference>
<feature type="transmembrane region" description="Helical" evidence="7">
    <location>
        <begin position="6"/>
        <end position="23"/>
    </location>
</feature>
<dbReference type="EMBL" id="FMZA01000004">
    <property type="protein sequence ID" value="SDC18624.1"/>
    <property type="molecule type" value="Genomic_DNA"/>
</dbReference>
<proteinExistence type="inferred from homology"/>
<dbReference type="PANTHER" id="PTHR34582">
    <property type="entry name" value="UPF0702 TRANSMEMBRANE PROTEIN YCAP"/>
    <property type="match status" value="1"/>
</dbReference>
<evidence type="ECO:0000313" key="10">
    <source>
        <dbReference type="Proteomes" id="UP000199387"/>
    </source>
</evidence>
<evidence type="ECO:0000256" key="7">
    <source>
        <dbReference type="SAM" id="Phobius"/>
    </source>
</evidence>
<keyword evidence="6 7" id="KW-0472">Membrane</keyword>
<protein>
    <submittedName>
        <fullName evidence="9">Uncharacterized membrane protein YcaP, DUF421 family</fullName>
    </submittedName>
</protein>
<evidence type="ECO:0000259" key="8">
    <source>
        <dbReference type="Pfam" id="PF04239"/>
    </source>
</evidence>
<name>A0A1G6JIR3_9BACL</name>
<feature type="transmembrane region" description="Helical" evidence="7">
    <location>
        <begin position="55"/>
        <end position="76"/>
    </location>
</feature>
<reference evidence="9 10" key="1">
    <citation type="submission" date="2016-10" db="EMBL/GenBank/DDBJ databases">
        <authorList>
            <person name="de Groot N.N."/>
        </authorList>
    </citation>
    <scope>NUCLEOTIDE SEQUENCE [LARGE SCALE GENOMIC DNA]</scope>
    <source>
        <strain evidence="9 10">DSM 45514</strain>
    </source>
</reference>
<dbReference type="AlphaFoldDB" id="A0A1G6JIR3"/>
<comment type="subcellular location">
    <subcellularLocation>
        <location evidence="1">Cell membrane</location>
        <topology evidence="1">Multi-pass membrane protein</topology>
    </subcellularLocation>
</comment>
<dbReference type="InterPro" id="IPR023090">
    <property type="entry name" value="UPF0702_alpha/beta_dom_sf"/>
</dbReference>
<keyword evidence="3" id="KW-1003">Cell membrane</keyword>
<evidence type="ECO:0000256" key="5">
    <source>
        <dbReference type="ARBA" id="ARBA00022989"/>
    </source>
</evidence>
<dbReference type="Pfam" id="PF04239">
    <property type="entry name" value="DUF421"/>
    <property type="match status" value="1"/>
</dbReference>
<dbReference type="Gene3D" id="3.30.240.20">
    <property type="entry name" value="bsu07140 like domains"/>
    <property type="match status" value="2"/>
</dbReference>
<keyword evidence="5 7" id="KW-1133">Transmembrane helix</keyword>
<dbReference type="OrthoDB" id="9778331at2"/>
<dbReference type="PANTHER" id="PTHR34582:SF6">
    <property type="entry name" value="UPF0702 TRANSMEMBRANE PROTEIN YCAP"/>
    <property type="match status" value="1"/>
</dbReference>
<dbReference type="InterPro" id="IPR007353">
    <property type="entry name" value="DUF421"/>
</dbReference>
<dbReference type="STRING" id="1236220.SAMN04488112_10461"/>
<sequence>MWTMLFRSLLIYLFVLIVLRLMGKREIGKLSVFDLVVSIMIADFAVLSIENTDMPFFSGLVPILVMMSAQILFSWLSLKSATIRHLVDGKPTYLIRNGKIQEEEMRRHRYNMDDLLVQLREKNVANVDDVEFAILETSGKLSVFPKTEKEAVKKEDVLGPPPFPRMMSLPIPLVIDREVQEDSLREIGKDRFWLEEQLKKYGYQDLNQVFFVSVDHTGRLYIDPRDDQ</sequence>
<evidence type="ECO:0000256" key="1">
    <source>
        <dbReference type="ARBA" id="ARBA00004651"/>
    </source>
</evidence>
<feature type="domain" description="YetF C-terminal" evidence="8">
    <location>
        <begin position="79"/>
        <end position="214"/>
    </location>
</feature>
<organism evidence="9 10">
    <name type="scientific">Melghirimyces thermohalophilus</name>
    <dbReference type="NCBI Taxonomy" id="1236220"/>
    <lineage>
        <taxon>Bacteria</taxon>
        <taxon>Bacillati</taxon>
        <taxon>Bacillota</taxon>
        <taxon>Bacilli</taxon>
        <taxon>Bacillales</taxon>
        <taxon>Thermoactinomycetaceae</taxon>
        <taxon>Melghirimyces</taxon>
    </lineage>
</organism>
<comment type="similarity">
    <text evidence="2">Belongs to the UPF0702 family.</text>
</comment>
<evidence type="ECO:0000256" key="4">
    <source>
        <dbReference type="ARBA" id="ARBA00022692"/>
    </source>
</evidence>
<keyword evidence="4 7" id="KW-0812">Transmembrane</keyword>
<dbReference type="GO" id="GO:0005886">
    <property type="term" value="C:plasma membrane"/>
    <property type="evidence" value="ECO:0007669"/>
    <property type="project" value="UniProtKB-SubCell"/>
</dbReference>
<dbReference type="Proteomes" id="UP000199387">
    <property type="component" value="Unassembled WGS sequence"/>
</dbReference>
<evidence type="ECO:0000313" key="9">
    <source>
        <dbReference type="EMBL" id="SDC18624.1"/>
    </source>
</evidence>
<gene>
    <name evidence="9" type="ORF">SAMN04488112_10461</name>
</gene>
<feature type="transmembrane region" description="Helical" evidence="7">
    <location>
        <begin position="30"/>
        <end position="49"/>
    </location>
</feature>